<gene>
    <name evidence="2" type="ORF">FHG85_08465</name>
</gene>
<evidence type="ECO:0000313" key="2">
    <source>
        <dbReference type="EMBL" id="QKG80291.1"/>
    </source>
</evidence>
<proteinExistence type="predicted"/>
<dbReference type="Proteomes" id="UP000500961">
    <property type="component" value="Chromosome"/>
</dbReference>
<protein>
    <submittedName>
        <fullName evidence="2">Uncharacterized protein</fullName>
    </submittedName>
</protein>
<feature type="signal peptide" evidence="1">
    <location>
        <begin position="1"/>
        <end position="26"/>
    </location>
</feature>
<accession>A0A7D3XW55</accession>
<keyword evidence="3" id="KW-1185">Reference proteome</keyword>
<dbReference type="KEGG" id="ttz:FHG85_08465"/>
<dbReference type="AlphaFoldDB" id="A0A7D3XW55"/>
<sequence>MNTKKLVKSLMLLSLLFLGFDFNTTAEEKEKVVCVDYEVKCEKASVKGVVCVTTTSEILSKAIAIAEVACR</sequence>
<reference evidence="2 3" key="1">
    <citation type="submission" date="2019-07" db="EMBL/GenBank/DDBJ databases">
        <title>Thalassofilum flectens gen. nov., sp. nov., a novel moderate thermophilic anaerobe from a shallow sea hot spring in Kunashir Island (Russia), representing a new family in the order Bacteroidales, and proposal of Thalassofilacea fam. nov.</title>
        <authorList>
            <person name="Kochetkova T.V."/>
            <person name="Podosokorskaya O.A."/>
            <person name="Novikov A."/>
            <person name="Elcheninov A.G."/>
            <person name="Toshchakov S.V."/>
            <person name="Kublanov I.V."/>
        </authorList>
    </citation>
    <scope>NUCLEOTIDE SEQUENCE [LARGE SCALE GENOMIC DNA]</scope>
    <source>
        <strain evidence="2 3">38-H</strain>
    </source>
</reference>
<keyword evidence="1" id="KW-0732">Signal</keyword>
<evidence type="ECO:0000313" key="3">
    <source>
        <dbReference type="Proteomes" id="UP000500961"/>
    </source>
</evidence>
<dbReference type="RefSeq" id="WP_173074890.1">
    <property type="nucleotide sequence ID" value="NZ_CP041345.1"/>
</dbReference>
<feature type="chain" id="PRO_5029899659" evidence="1">
    <location>
        <begin position="27"/>
        <end position="71"/>
    </location>
</feature>
<dbReference type="EMBL" id="CP041345">
    <property type="protein sequence ID" value="QKG80291.1"/>
    <property type="molecule type" value="Genomic_DNA"/>
</dbReference>
<organism evidence="2 3">
    <name type="scientific">Tenuifilum thalassicum</name>
    <dbReference type="NCBI Taxonomy" id="2590900"/>
    <lineage>
        <taxon>Bacteria</taxon>
        <taxon>Pseudomonadati</taxon>
        <taxon>Bacteroidota</taxon>
        <taxon>Bacteroidia</taxon>
        <taxon>Bacteroidales</taxon>
        <taxon>Tenuifilaceae</taxon>
        <taxon>Tenuifilum</taxon>
    </lineage>
</organism>
<evidence type="ECO:0000256" key="1">
    <source>
        <dbReference type="SAM" id="SignalP"/>
    </source>
</evidence>
<name>A0A7D3XW55_9BACT</name>